<dbReference type="KEGG" id="lxl:KDY119_00773"/>
<evidence type="ECO:0000313" key="1">
    <source>
        <dbReference type="EMBL" id="QFU97279.1"/>
    </source>
</evidence>
<proteinExistence type="predicted"/>
<dbReference type="Proteomes" id="UP000326702">
    <property type="component" value="Chromosome"/>
</dbReference>
<reference evidence="1 2" key="1">
    <citation type="submission" date="2019-10" db="EMBL/GenBank/DDBJ databases">
        <title>Genome sequence of Luteimicrobium xylanilyticum HY-24.</title>
        <authorList>
            <person name="Kim D.Y."/>
            <person name="Park H.-Y."/>
        </authorList>
    </citation>
    <scope>NUCLEOTIDE SEQUENCE [LARGE SCALE GENOMIC DNA]</scope>
    <source>
        <strain evidence="1 2">HY-24</strain>
    </source>
</reference>
<dbReference type="EMBL" id="CP045529">
    <property type="protein sequence ID" value="QFU97279.1"/>
    <property type="molecule type" value="Genomic_DNA"/>
</dbReference>
<dbReference type="RefSeq" id="WP_036953357.1">
    <property type="nucleotide sequence ID" value="NZ_BAABIH010000001.1"/>
</dbReference>
<dbReference type="OrthoDB" id="5069167at2"/>
<name>A0A5P9Q7D1_9MICO</name>
<evidence type="ECO:0000313" key="2">
    <source>
        <dbReference type="Proteomes" id="UP000326702"/>
    </source>
</evidence>
<organism evidence="1 2">
    <name type="scientific">Luteimicrobium xylanilyticum</name>
    <dbReference type="NCBI Taxonomy" id="1133546"/>
    <lineage>
        <taxon>Bacteria</taxon>
        <taxon>Bacillati</taxon>
        <taxon>Actinomycetota</taxon>
        <taxon>Actinomycetes</taxon>
        <taxon>Micrococcales</taxon>
        <taxon>Luteimicrobium</taxon>
    </lineage>
</organism>
<protein>
    <submittedName>
        <fullName evidence="1">Uncharacterized protein</fullName>
    </submittedName>
</protein>
<sequence length="138" mass="14256">MATTVVPLTTPYSLKNATLVIEEDDFTQAVSAVIFTPSTSTSTWRGIGGNILKDQAIAEWTCQIDLAQDLAETGLLRYLLDNEGASKAAVFTPVVEGPTVSATLIITPGQIGGTADGNTATASVQLAVTGKPAFTDPA</sequence>
<gene>
    <name evidence="1" type="ORF">KDY119_00773</name>
</gene>
<keyword evidence="2" id="KW-1185">Reference proteome</keyword>
<accession>A0A5P9Q7D1</accession>
<dbReference type="AlphaFoldDB" id="A0A5P9Q7D1"/>